<name>A0A833W3V5_9HYME</name>
<dbReference type="AlphaFoldDB" id="A0A833W3V5"/>
<protein>
    <submittedName>
        <fullName evidence="1">Uncharacterized protein</fullName>
    </submittedName>
</protein>
<proteinExistence type="predicted"/>
<sequence>MTFLVRPKVIKIAKDRLKGGLKSYMLRPVIRSVEMDEPLEYLTEMRQVVILFINIITLNVDKQTLILLVDFVYKLVKSISFRHNWRWLAMTANFYANF</sequence>
<accession>A0A833W3V5</accession>
<keyword evidence="2" id="KW-1185">Reference proteome</keyword>
<dbReference type="EMBL" id="WNWW01000593">
    <property type="protein sequence ID" value="KAF3423042.1"/>
    <property type="molecule type" value="Genomic_DNA"/>
</dbReference>
<evidence type="ECO:0000313" key="2">
    <source>
        <dbReference type="Proteomes" id="UP000655588"/>
    </source>
</evidence>
<organism evidence="1 2">
    <name type="scientific">Frieseomelitta varia</name>
    <dbReference type="NCBI Taxonomy" id="561572"/>
    <lineage>
        <taxon>Eukaryota</taxon>
        <taxon>Metazoa</taxon>
        <taxon>Ecdysozoa</taxon>
        <taxon>Arthropoda</taxon>
        <taxon>Hexapoda</taxon>
        <taxon>Insecta</taxon>
        <taxon>Pterygota</taxon>
        <taxon>Neoptera</taxon>
        <taxon>Endopterygota</taxon>
        <taxon>Hymenoptera</taxon>
        <taxon>Apocrita</taxon>
        <taxon>Aculeata</taxon>
        <taxon>Apoidea</taxon>
        <taxon>Anthophila</taxon>
        <taxon>Apidae</taxon>
        <taxon>Frieseomelitta</taxon>
    </lineage>
</organism>
<gene>
    <name evidence="1" type="ORF">E2986_13886</name>
</gene>
<evidence type="ECO:0000313" key="1">
    <source>
        <dbReference type="EMBL" id="KAF3423042.1"/>
    </source>
</evidence>
<comment type="caution">
    <text evidence="1">The sequence shown here is derived from an EMBL/GenBank/DDBJ whole genome shotgun (WGS) entry which is preliminary data.</text>
</comment>
<dbReference type="Proteomes" id="UP000655588">
    <property type="component" value="Unassembled WGS sequence"/>
</dbReference>
<reference evidence="1" key="1">
    <citation type="submission" date="2019-11" db="EMBL/GenBank/DDBJ databases">
        <title>The nuclear and mitochondrial genomes of Frieseomelitta varia - a highly eusocial stingless bee (Meliponini) with a permanently sterile worker caste.</title>
        <authorList>
            <person name="Freitas F.C.P."/>
            <person name="Lourenco A.P."/>
            <person name="Nunes F.M.F."/>
            <person name="Paschoal A.R."/>
            <person name="Abreu F.C.P."/>
            <person name="Barbin F.O."/>
            <person name="Bataglia L."/>
            <person name="Cardoso-Junior C.A.M."/>
            <person name="Cervoni M.S."/>
            <person name="Silva S.R."/>
            <person name="Dalarmi F."/>
            <person name="Del Lama M.A."/>
            <person name="Depintor T.S."/>
            <person name="Ferreira K.M."/>
            <person name="Goria P.S."/>
            <person name="Jaskot M.C."/>
            <person name="Lago D.C."/>
            <person name="Luna-Lucena D."/>
            <person name="Moda L.M."/>
            <person name="Nascimento L."/>
            <person name="Pedrino M."/>
            <person name="Rabico F.O."/>
            <person name="Sanches F.C."/>
            <person name="Santos D.E."/>
            <person name="Santos C.G."/>
            <person name="Vieira J."/>
            <person name="Lopes T.F."/>
            <person name="Barchuk A.R."/>
            <person name="Hartfelder K."/>
            <person name="Simoes Z.L.P."/>
            <person name="Bitondi M.M.G."/>
            <person name="Pinheiro D.G."/>
        </authorList>
    </citation>
    <scope>NUCLEOTIDE SEQUENCE</scope>
    <source>
        <strain evidence="1">USP_RPSP 00005682</strain>
        <tissue evidence="1">Whole individual</tissue>
    </source>
</reference>